<organism evidence="2 3">
    <name type="scientific">Corynebacterium rouxii</name>
    <dbReference type="NCBI Taxonomy" id="2719119"/>
    <lineage>
        <taxon>Bacteria</taxon>
        <taxon>Bacillati</taxon>
        <taxon>Actinomycetota</taxon>
        <taxon>Actinomycetes</taxon>
        <taxon>Mycobacteriales</taxon>
        <taxon>Corynebacteriaceae</taxon>
        <taxon>Corynebacterium</taxon>
    </lineage>
</organism>
<keyword evidence="1" id="KW-1133">Transmembrane helix</keyword>
<sequence length="91" mass="9249">MSTLEAAIAGASVIVLTALMSTGIVTIAAQISAIDQANAAARAHAIGVPYIPSRGHIDVDTTGDMVTVYAHVGSPLGIRSAEASFPKEMMP</sequence>
<reference evidence="2 3" key="1">
    <citation type="submission" date="2019-11" db="EMBL/GenBank/DDBJ databases">
        <authorList>
            <person name="Brisse S."/>
        </authorList>
    </citation>
    <scope>NUCLEOTIDE SEQUENCE [LARGE SCALE GENOMIC DNA]</scope>
    <source>
        <strain evidence="2">FRC0190</strain>
    </source>
</reference>
<feature type="transmembrane region" description="Helical" evidence="1">
    <location>
        <begin position="6"/>
        <end position="29"/>
    </location>
</feature>
<keyword evidence="1" id="KW-0472">Membrane</keyword>
<protein>
    <submittedName>
        <fullName evidence="2">Uncharacterized protein</fullName>
    </submittedName>
</protein>
<evidence type="ECO:0000313" key="3">
    <source>
        <dbReference type="Proteomes" id="UP000423525"/>
    </source>
</evidence>
<dbReference type="AlphaFoldDB" id="A0A6I8MDC9"/>
<accession>A0A6I8MDC9</accession>
<keyword evidence="1" id="KW-0812">Transmembrane</keyword>
<dbReference type="Proteomes" id="UP000423525">
    <property type="component" value="Chromosome"/>
</dbReference>
<proteinExistence type="predicted"/>
<name>A0A6I8MDC9_9CORY</name>
<gene>
    <name evidence="2" type="ORF">FRC0190_00316</name>
</gene>
<evidence type="ECO:0000256" key="1">
    <source>
        <dbReference type="SAM" id="Phobius"/>
    </source>
</evidence>
<evidence type="ECO:0000313" key="2">
    <source>
        <dbReference type="EMBL" id="VZH84290.1"/>
    </source>
</evidence>
<dbReference type="KEGG" id="crf:FRC0190_00316"/>
<dbReference type="EMBL" id="LR738855">
    <property type="protein sequence ID" value="VZH84290.1"/>
    <property type="molecule type" value="Genomic_DNA"/>
</dbReference>
<dbReference type="RefSeq" id="WP_155871395.1">
    <property type="nucleotide sequence ID" value="NZ_CP168248.1"/>
</dbReference>